<reference evidence="4" key="1">
    <citation type="journal article" date="2022" name="Plant J.">
        <title>Strategies of tolerance reflected in two North American maple genomes.</title>
        <authorList>
            <person name="McEvoy S.L."/>
            <person name="Sezen U.U."/>
            <person name="Trouern-Trend A."/>
            <person name="McMahon S.M."/>
            <person name="Schaberg P.G."/>
            <person name="Yang J."/>
            <person name="Wegrzyn J.L."/>
            <person name="Swenson N.G."/>
        </authorList>
    </citation>
    <scope>NUCLEOTIDE SEQUENCE</scope>
    <source>
        <strain evidence="4">91603</strain>
    </source>
</reference>
<evidence type="ECO:0000256" key="1">
    <source>
        <dbReference type="ARBA" id="ARBA00011073"/>
    </source>
</evidence>
<comment type="similarity">
    <text evidence="1">Belongs to the peptidase S8 family.</text>
</comment>
<dbReference type="AlphaFoldDB" id="A0AAD5I876"/>
<accession>A0AAD5I876</accession>
<keyword evidence="2" id="KW-0732">Signal</keyword>
<dbReference type="CDD" id="cd02120">
    <property type="entry name" value="PA_subtilisin_like"/>
    <property type="match status" value="1"/>
</dbReference>
<dbReference type="PANTHER" id="PTHR10795">
    <property type="entry name" value="PROPROTEIN CONVERTASE SUBTILISIN/KEXIN"/>
    <property type="match status" value="1"/>
</dbReference>
<comment type="caution">
    <text evidence="4">The sequence shown here is derived from an EMBL/GenBank/DDBJ whole genome shotgun (WGS) entry which is preliminary data.</text>
</comment>
<dbReference type="Pfam" id="PF17766">
    <property type="entry name" value="fn3_6"/>
    <property type="match status" value="1"/>
</dbReference>
<dbReference type="EMBL" id="JAJSOW010000107">
    <property type="protein sequence ID" value="KAI9156190.1"/>
    <property type="molecule type" value="Genomic_DNA"/>
</dbReference>
<protein>
    <recommendedName>
        <fullName evidence="3">Subtilisin-like protease fibronectin type-III domain-containing protein</fullName>
    </recommendedName>
</protein>
<name>A0AAD5I876_ACENE</name>
<organism evidence="4 5">
    <name type="scientific">Acer negundo</name>
    <name type="common">Box elder</name>
    <dbReference type="NCBI Taxonomy" id="4023"/>
    <lineage>
        <taxon>Eukaryota</taxon>
        <taxon>Viridiplantae</taxon>
        <taxon>Streptophyta</taxon>
        <taxon>Embryophyta</taxon>
        <taxon>Tracheophyta</taxon>
        <taxon>Spermatophyta</taxon>
        <taxon>Magnoliopsida</taxon>
        <taxon>eudicotyledons</taxon>
        <taxon>Gunneridae</taxon>
        <taxon>Pentapetalae</taxon>
        <taxon>rosids</taxon>
        <taxon>malvids</taxon>
        <taxon>Sapindales</taxon>
        <taxon>Sapindaceae</taxon>
        <taxon>Hippocastanoideae</taxon>
        <taxon>Acereae</taxon>
        <taxon>Acer</taxon>
    </lineage>
</organism>
<dbReference type="InterPro" id="IPR041469">
    <property type="entry name" value="Subtilisin-like_FN3"/>
</dbReference>
<gene>
    <name evidence="4" type="ORF">LWI28_002011</name>
</gene>
<proteinExistence type="inferred from homology"/>
<dbReference type="Gene3D" id="2.60.40.2310">
    <property type="match status" value="1"/>
</dbReference>
<dbReference type="Proteomes" id="UP001064489">
    <property type="component" value="Chromosome 12"/>
</dbReference>
<dbReference type="InterPro" id="IPR045051">
    <property type="entry name" value="SBT"/>
</dbReference>
<evidence type="ECO:0000259" key="3">
    <source>
        <dbReference type="Pfam" id="PF17766"/>
    </source>
</evidence>
<evidence type="ECO:0000313" key="5">
    <source>
        <dbReference type="Proteomes" id="UP001064489"/>
    </source>
</evidence>
<reference evidence="4" key="2">
    <citation type="submission" date="2023-02" db="EMBL/GenBank/DDBJ databases">
        <authorList>
            <person name="Swenson N.G."/>
            <person name="Wegrzyn J.L."/>
            <person name="Mcevoy S.L."/>
        </authorList>
    </citation>
    <scope>NUCLEOTIDE SEQUENCE</scope>
    <source>
        <strain evidence="4">91603</strain>
        <tissue evidence="4">Leaf</tissue>
    </source>
</reference>
<evidence type="ECO:0000256" key="2">
    <source>
        <dbReference type="ARBA" id="ARBA00022729"/>
    </source>
</evidence>
<feature type="domain" description="Subtilisin-like protease fibronectin type-III" evidence="3">
    <location>
        <begin position="104"/>
        <end position="209"/>
    </location>
</feature>
<keyword evidence="5" id="KW-1185">Reference proteome</keyword>
<sequence>MTTVGASTIDRAFPADLVLEDGTVLTGTSLFKGKALSNTTYIPLFYGFKKKNYCEPGSLKKSQVSGKIVVCDVGFGVFQGVVVKEAGGVGVVSLNTPEEENPWDLNYPAISVAFADASKSEVLVTRTVTHVSDVASATYKVSITSPKDVTVTVDPETLVFKEKGEKLSYKVEIQADKKMLLENKSKKNDFDLGRLVWTDGKHQVTSLIVMV</sequence>
<evidence type="ECO:0000313" key="4">
    <source>
        <dbReference type="EMBL" id="KAI9156190.1"/>
    </source>
</evidence>